<dbReference type="PANTHER" id="PTHR15922">
    <property type="entry name" value="NEUROBLASTOMA-AMPLIFIED SEQUENCE"/>
    <property type="match status" value="1"/>
</dbReference>
<evidence type="ECO:0000256" key="4">
    <source>
        <dbReference type="ARBA" id="ARBA00022927"/>
    </source>
</evidence>
<keyword evidence="2" id="KW-0813">Transport</keyword>
<keyword evidence="8" id="KW-1185">Reference proteome</keyword>
<dbReference type="OrthoDB" id="27490at2759"/>
<dbReference type="eggNOG" id="ENOG502R87S">
    <property type="taxonomic scope" value="Eukaryota"/>
</dbReference>
<comment type="subcellular location">
    <subcellularLocation>
        <location evidence="1">Endoplasmic reticulum</location>
    </subcellularLocation>
</comment>
<feature type="domain" description="Sec39" evidence="6">
    <location>
        <begin position="598"/>
        <end position="874"/>
    </location>
</feature>
<dbReference type="Pfam" id="PF08314">
    <property type="entry name" value="Sec39"/>
    <property type="match status" value="1"/>
</dbReference>
<evidence type="ECO:0000256" key="5">
    <source>
        <dbReference type="SAM" id="MobiDB-lite"/>
    </source>
</evidence>
<gene>
    <name evidence="7" type="ORF">UHOR_02337</name>
</gene>
<organism evidence="7 8">
    <name type="scientific">Ustilago hordei</name>
    <name type="common">Barley covered smut fungus</name>
    <dbReference type="NCBI Taxonomy" id="120017"/>
    <lineage>
        <taxon>Eukaryota</taxon>
        <taxon>Fungi</taxon>
        <taxon>Dikarya</taxon>
        <taxon>Basidiomycota</taxon>
        <taxon>Ustilaginomycotina</taxon>
        <taxon>Ustilaginomycetes</taxon>
        <taxon>Ustilaginales</taxon>
        <taxon>Ustilaginaceae</taxon>
        <taxon>Ustilago</taxon>
    </lineage>
</organism>
<evidence type="ECO:0000259" key="6">
    <source>
        <dbReference type="Pfam" id="PF08314"/>
    </source>
</evidence>
<evidence type="ECO:0000256" key="2">
    <source>
        <dbReference type="ARBA" id="ARBA00022448"/>
    </source>
</evidence>
<feature type="region of interest" description="Disordered" evidence="5">
    <location>
        <begin position="1019"/>
        <end position="1042"/>
    </location>
</feature>
<evidence type="ECO:0000256" key="1">
    <source>
        <dbReference type="ARBA" id="ARBA00004240"/>
    </source>
</evidence>
<dbReference type="AlphaFoldDB" id="I2G2V2"/>
<evidence type="ECO:0000256" key="3">
    <source>
        <dbReference type="ARBA" id="ARBA00022824"/>
    </source>
</evidence>
<dbReference type="STRING" id="1128400.I2G2V2"/>
<dbReference type="OMA" id="PESHAVQ"/>
<evidence type="ECO:0000313" key="7">
    <source>
        <dbReference type="EMBL" id="CCF53495.1"/>
    </source>
</evidence>
<keyword evidence="3" id="KW-0256">Endoplasmic reticulum</keyword>
<name>I2G2V2_USTHO</name>
<dbReference type="GO" id="GO:0015031">
    <property type="term" value="P:protein transport"/>
    <property type="evidence" value="ECO:0007669"/>
    <property type="project" value="UniProtKB-KW"/>
</dbReference>
<comment type="caution">
    <text evidence="7">The sequence shown here is derived from an EMBL/GenBank/DDBJ whole genome shotgun (WGS) entry which is preliminary data.</text>
</comment>
<feature type="compositionally biased region" description="Gly residues" evidence="5">
    <location>
        <begin position="1026"/>
        <end position="1042"/>
    </location>
</feature>
<dbReference type="HOGENOM" id="CLU_299590_0_0_1"/>
<keyword evidence="4" id="KW-0653">Protein transport</keyword>
<dbReference type="PANTHER" id="PTHR15922:SF2">
    <property type="entry name" value="NBAS SUBUNIT OF NRZ TETHERING COMPLEX"/>
    <property type="match status" value="1"/>
</dbReference>
<evidence type="ECO:0000313" key="8">
    <source>
        <dbReference type="Proteomes" id="UP000006174"/>
    </source>
</evidence>
<sequence>MSAPAPPPTAALSTTTPQPTRKSKPSSTDRQLQRRWIQLIDAWHSSSVQQQGFGTISRDQLVEEISQHAQTLCRTIKDRQWLLNAFRFAIQAVLFPETPDSEGDVEEMSRVEQLGQQLLQLAIHSIATPLLQFSKEQNAQALPKKMVQEALDNFERLSKRLSMFQRLPGLSGMMGLPTLPLRLVLEEEASTVLLCLASLPQGAELVGPLLASLPWLVEESQGSRLAILGQLLTVGASGGYDSLVGSGLLIGWKNGKEASAWSSVKGCKPLPLSELVEFYRGVLMTMRDQAKPDTDRDALLDLLAKGWKGADAEQSIAELRTAAAITNHYDGQAIKTTTTSSLRFDLDSVQSLAMQISTAGSNREAQKQLAKQILSTANDADSIGNRLVQVIDTNDSANVRAFALTTIYEAAQSGSTGQLASLVAAVLYARPAVGAFKLDLNIPAALLKQAKEVLGQVGNTKTNDANSQLQLALRGALDMDEKCIVPACQLLSLLRSNPSASLLGQMDMHLTRLRSISALVEGLHTKPELDMCWLAAYAGASGAEVEPKQRSKLSELVEKFNSAHTPPSSLGGRPGEGGAVNRDLLKFRASWDAFFHQLLDLCSPSSAFALIPQHDATHLLLSTILRTGDVTLFSTLSTSSTPTLPAEEVEDLVLEISTQLFDRANAASTRTKDIRLSLEVLSALSSSSTRAKSQREFIEAACRLSSFKIKSIAHPGESITPKEIRETKDKVELVARLLGSQGDAHRSPELVLDLAHRLSSLDPSSTTSSGKSDKSLIEARVLAMLSDAATASEDFDQSSTLCLRLIQSATKPRCNRAVVELTWKSCFQLSKHPGWEDTPQRLTMLGHALCLAPPEQLGGMLRMWRDLDSQLTTEVEGGKQFGSTRKATAGLATGAGLSATRSIGGVADLLGAGGLVGSAANLLPLSFSPLSYFNDNTPSQGGGVGRGQVDERTAKLFDFVPVSAASTQHSYADRSRRGEGGQAASASASASAGGYVDPTETAVRAARAARDFLGWKSEKHPEDEAGAGGAGGAGGVGGGGGGMGGFSLSRGVGWLIGDGERR</sequence>
<feature type="compositionally biased region" description="Low complexity" evidence="5">
    <location>
        <begin position="10"/>
        <end position="20"/>
    </location>
</feature>
<reference evidence="7 8" key="1">
    <citation type="journal article" date="2012" name="Plant Cell">
        <title>Genome comparison of barley and maize smut fungi reveals targeted loss of RNA silencing components and species-specific presence of transposable elements.</title>
        <authorList>
            <person name="Laurie J.D."/>
            <person name="Ali S."/>
            <person name="Linning R."/>
            <person name="Mannhaupt G."/>
            <person name="Wong P."/>
            <person name="Gueldener U."/>
            <person name="Muensterkoetter M."/>
            <person name="Moore R."/>
            <person name="Kahmann R."/>
            <person name="Bakkeren G."/>
            <person name="Schirawski J."/>
        </authorList>
    </citation>
    <scope>NUCLEOTIDE SEQUENCE [LARGE SCALE GENOMIC DNA]</scope>
    <source>
        <strain evidence="8">Uh4875-4</strain>
    </source>
</reference>
<feature type="region of interest" description="Disordered" evidence="5">
    <location>
        <begin position="968"/>
        <end position="997"/>
    </location>
</feature>
<feature type="compositionally biased region" description="Low complexity" evidence="5">
    <location>
        <begin position="982"/>
        <end position="994"/>
    </location>
</feature>
<proteinExistence type="predicted"/>
<protein>
    <recommendedName>
        <fullName evidence="6">Sec39 domain-containing protein</fullName>
    </recommendedName>
</protein>
<dbReference type="GO" id="GO:0070939">
    <property type="term" value="C:Dsl1/NZR complex"/>
    <property type="evidence" value="ECO:0007669"/>
    <property type="project" value="TreeGrafter"/>
</dbReference>
<feature type="region of interest" description="Disordered" evidence="5">
    <location>
        <begin position="1"/>
        <end position="30"/>
    </location>
</feature>
<dbReference type="InterPro" id="IPR013244">
    <property type="entry name" value="Sec39_domain"/>
</dbReference>
<dbReference type="GO" id="GO:0006890">
    <property type="term" value="P:retrograde vesicle-mediated transport, Golgi to endoplasmic reticulum"/>
    <property type="evidence" value="ECO:0007669"/>
    <property type="project" value="InterPro"/>
</dbReference>
<dbReference type="EMBL" id="CAGI01000183">
    <property type="protein sequence ID" value="CCF53495.1"/>
    <property type="molecule type" value="Genomic_DNA"/>
</dbReference>
<dbReference type="Proteomes" id="UP000006174">
    <property type="component" value="Unassembled WGS sequence"/>
</dbReference>
<dbReference type="GO" id="GO:0000149">
    <property type="term" value="F:SNARE binding"/>
    <property type="evidence" value="ECO:0007669"/>
    <property type="project" value="TreeGrafter"/>
</dbReference>
<accession>I2G2V2</accession>